<dbReference type="PANTHER" id="PTHR23092:SF48">
    <property type="entry name" value="NUCLEOTIDYLTRANSFERASE FAMILY PROTEIN"/>
    <property type="match status" value="1"/>
</dbReference>
<feature type="domain" description="Poly(A) RNA polymerase mitochondrial-like central palm" evidence="5">
    <location>
        <begin position="1196"/>
        <end position="1292"/>
    </location>
</feature>
<organism evidence="6 7">
    <name type="scientific">Canavalia gladiata</name>
    <name type="common">Sword bean</name>
    <name type="synonym">Dolichos gladiatus</name>
    <dbReference type="NCBI Taxonomy" id="3824"/>
    <lineage>
        <taxon>Eukaryota</taxon>
        <taxon>Viridiplantae</taxon>
        <taxon>Streptophyta</taxon>
        <taxon>Embryophyta</taxon>
        <taxon>Tracheophyta</taxon>
        <taxon>Spermatophyta</taxon>
        <taxon>Magnoliopsida</taxon>
        <taxon>eudicotyledons</taxon>
        <taxon>Gunneridae</taxon>
        <taxon>Pentapetalae</taxon>
        <taxon>rosids</taxon>
        <taxon>fabids</taxon>
        <taxon>Fabales</taxon>
        <taxon>Fabaceae</taxon>
        <taxon>Papilionoideae</taxon>
        <taxon>50 kb inversion clade</taxon>
        <taxon>NPAAA clade</taxon>
        <taxon>indigoferoid/millettioid clade</taxon>
        <taxon>Phaseoleae</taxon>
        <taxon>Canavalia</taxon>
    </lineage>
</organism>
<dbReference type="GO" id="GO:0046872">
    <property type="term" value="F:metal ion binding"/>
    <property type="evidence" value="ECO:0007669"/>
    <property type="project" value="UniProtKB-KW"/>
</dbReference>
<dbReference type="Gene3D" id="1.10.1410.10">
    <property type="match status" value="1"/>
</dbReference>
<dbReference type="Pfam" id="PF03828">
    <property type="entry name" value="PAP_assoc"/>
    <property type="match status" value="1"/>
</dbReference>
<feature type="region of interest" description="Disordered" evidence="3">
    <location>
        <begin position="478"/>
        <end position="530"/>
    </location>
</feature>
<keyword evidence="2" id="KW-0460">Magnesium</keyword>
<dbReference type="SUPFAM" id="SSF81301">
    <property type="entry name" value="Nucleotidyltransferase"/>
    <property type="match status" value="1"/>
</dbReference>
<accession>A0AAN9MCZ2</accession>
<evidence type="ECO:0000256" key="1">
    <source>
        <dbReference type="ARBA" id="ARBA00022723"/>
    </source>
</evidence>
<dbReference type="InterPro" id="IPR045862">
    <property type="entry name" value="Trf4-like"/>
</dbReference>
<name>A0AAN9MCZ2_CANGL</name>
<feature type="compositionally biased region" description="Basic and acidic residues" evidence="3">
    <location>
        <begin position="1018"/>
        <end position="1033"/>
    </location>
</feature>
<comment type="caution">
    <text evidence="6">The sequence shown here is derived from an EMBL/GenBank/DDBJ whole genome shotgun (WGS) entry which is preliminary data.</text>
</comment>
<dbReference type="Proteomes" id="UP001367508">
    <property type="component" value="Unassembled WGS sequence"/>
</dbReference>
<dbReference type="GO" id="GO:0031499">
    <property type="term" value="C:TRAMP complex"/>
    <property type="evidence" value="ECO:0007669"/>
    <property type="project" value="TreeGrafter"/>
</dbReference>
<proteinExistence type="predicted"/>
<dbReference type="Gene3D" id="3.30.460.10">
    <property type="entry name" value="Beta Polymerase, domain 2"/>
    <property type="match status" value="1"/>
</dbReference>
<dbReference type="GO" id="GO:0043634">
    <property type="term" value="P:polyadenylation-dependent ncRNA catabolic process"/>
    <property type="evidence" value="ECO:0007669"/>
    <property type="project" value="TreeGrafter"/>
</dbReference>
<dbReference type="GO" id="GO:0031123">
    <property type="term" value="P:RNA 3'-end processing"/>
    <property type="evidence" value="ECO:0007669"/>
    <property type="project" value="TreeGrafter"/>
</dbReference>
<gene>
    <name evidence="6" type="ORF">VNO77_07258</name>
</gene>
<keyword evidence="7" id="KW-1185">Reference proteome</keyword>
<dbReference type="Pfam" id="PF22600">
    <property type="entry name" value="MTPAP-like_central"/>
    <property type="match status" value="1"/>
</dbReference>
<dbReference type="GO" id="GO:0003729">
    <property type="term" value="F:mRNA binding"/>
    <property type="evidence" value="ECO:0007669"/>
    <property type="project" value="TreeGrafter"/>
</dbReference>
<reference evidence="6 7" key="1">
    <citation type="submission" date="2024-01" db="EMBL/GenBank/DDBJ databases">
        <title>The genomes of 5 underutilized Papilionoideae crops provide insights into root nodulation and disease resistanc.</title>
        <authorList>
            <person name="Jiang F."/>
        </authorList>
    </citation>
    <scope>NUCLEOTIDE SEQUENCE [LARGE SCALE GENOMIC DNA]</scope>
    <source>
        <strain evidence="6">LVBAO_FW01</strain>
        <tissue evidence="6">Leaves</tissue>
    </source>
</reference>
<dbReference type="InterPro" id="IPR002058">
    <property type="entry name" value="PAP_assoc"/>
</dbReference>
<evidence type="ECO:0000313" key="6">
    <source>
        <dbReference type="EMBL" id="KAK7349687.1"/>
    </source>
</evidence>
<feature type="region of interest" description="Disordered" evidence="3">
    <location>
        <begin position="409"/>
        <end position="447"/>
    </location>
</feature>
<evidence type="ECO:0000313" key="7">
    <source>
        <dbReference type="Proteomes" id="UP001367508"/>
    </source>
</evidence>
<feature type="compositionally biased region" description="Basic residues" evidence="3">
    <location>
        <begin position="501"/>
        <end position="519"/>
    </location>
</feature>
<dbReference type="InterPro" id="IPR043519">
    <property type="entry name" value="NT_sf"/>
</dbReference>
<protein>
    <recommendedName>
        <fullName evidence="8">Polymerase nucleotidyl transferase domain-containing protein</fullName>
    </recommendedName>
</protein>
<dbReference type="SUPFAM" id="SSF81631">
    <property type="entry name" value="PAP/OAS1 substrate-binding domain"/>
    <property type="match status" value="1"/>
</dbReference>
<dbReference type="EMBL" id="JAYMYQ010000002">
    <property type="protein sequence ID" value="KAK7349687.1"/>
    <property type="molecule type" value="Genomic_DNA"/>
</dbReference>
<sequence>MAHHQLMDSLTSHISLYHSQSPNSNPNPNPRTSILRWFSSLSLHHRQAHLTIVDSNFVQILLQMLAKLQSQGHGSFILLPDLPSRDPPFLPTLCFKKSRGLLARVADTDTAGRLLFDSARLFESREGEDVAACSCSARGLDAATITEGLVEDVDQFVDAMDRISNGGFLRGDESDLGEDWVELHWLKSKGYYGVEAFLANRIEVSMRLAWLNSSGGRKRGVKLKEKLNAAGIAANVFWRKKGCVDWWGNLDAVTRRKVFSTIIMKAAKPLIHEVLKVATGASNDEIWLHNMGVDKLLQCNRPVSTQKTIPAFPDNVELGTVISPVTFCQKPAALARSFNSLFVLQDVNMMVTSSLNSEYDIGKLFFSSLGSVCTISDCILRKMRGVLMVIYLDCTKLELLGEELDKSSSGKSKEKLSVSNRKKKGRARNTKRQTPVPKTRVDDISHENPLKDIVDSVVDSKKKTDLVGTRELPAVNMEKEISLESSSSTVKMDHTQGLNVGKHRTTPKRNRKEKHKSKRTPVDSVGGDSQKSTMYAASIPVNSEGEVAKCDRFLDNSTIQNVKNDNSLGNDILASNSSLCSSLSGLTKENSYTSKVEGETEDLAENGNNLGPQCCSLSDEKKTSGLDTLTLNVDCNAVTHAPAVKHDSFFRKEDTCPLNSLCAAKADIKSTVPDKLIREVRGKEFGLLKEQDRCLFENRNSAFSKCSPYEWPGVPSIYFPSFNSHLPPATDRLHLDVGRNWHNHFCHPFVPTLQQARNAPIEGGCNQILSRPIPMSFDWPPVFRGGMTPSPNYNYDSGFMPRQQCTFSKGLAVHSMQVDATAPDDERKYAGDVWDLPDLTNAQELTDEFDNHCVSEEEYEVHTVSGIDYNQYFGGGIMYWNPSDYPGKGFSRPPSLSSDDSLWALREADMNRTVDDMVAFSSSYNTNGLTSPTAATFCSPFDPVGTGPQTVGYVMSSNEVPGKKLHSSPVTDVAVDEDTSGSLGNNLPGEVEGKAGDSHPYPILRPIIIPNLSRERFDHKSPCVPPTRREQPRIKRPPSPVVLCVPRAPRPPPPSPVSDSRKQRGFPTVRSGSSSPRHWGMRGWYHDGSNLEEACLRMDGAEVVWPWRSNNLAVRPLIQPLPAALLQDRLIAMSQIARDQEHPDVTFPLQHPELQSCSALSASLSLMHGILHDEIDSFCKQVAAENMARRPYINWAVKRVTRFLQVLWPRSRTNVFGSNATGMSLPTSDVDLVVCLPPVRNLEPIKEAGILEGRNGIKETCLQHAARYLANQDWVKSDSLKTVENTAIPIIMLVVEVPQDVMTSSAPMIQPLKEEPHCMPGEHGNDNHSDTVRLEDSALPKGFQTNFDALKSKSVRLDISFKSPSHTGLQTTEMVKELTEQFPAATPLALVLKQFLADRSLDQSYSGGLSSYCLVLLIIRFLQHEHHLGRPINQNYGSLLVDFLYFFGNVFDPRQMRISVQGSGLYIKRERGCSIDPIHIDDPLFPTNNVGRNCFRIHQCIKAFSEAYSVLENELKFLNSDGESCSRPPYRLLPKIIPSLDIS</sequence>
<dbReference type="GO" id="GO:1990817">
    <property type="term" value="F:poly(A) RNA polymerase activity"/>
    <property type="evidence" value="ECO:0007669"/>
    <property type="project" value="InterPro"/>
</dbReference>
<evidence type="ECO:0008006" key="8">
    <source>
        <dbReference type="Google" id="ProtNLM"/>
    </source>
</evidence>
<dbReference type="GO" id="GO:0005730">
    <property type="term" value="C:nucleolus"/>
    <property type="evidence" value="ECO:0007669"/>
    <property type="project" value="TreeGrafter"/>
</dbReference>
<evidence type="ECO:0000256" key="2">
    <source>
        <dbReference type="ARBA" id="ARBA00022842"/>
    </source>
</evidence>
<keyword evidence="1" id="KW-0479">Metal-binding</keyword>
<evidence type="ECO:0000259" key="5">
    <source>
        <dbReference type="Pfam" id="PF22600"/>
    </source>
</evidence>
<dbReference type="InterPro" id="IPR054708">
    <property type="entry name" value="MTPAP-like_central"/>
</dbReference>
<feature type="compositionally biased region" description="Basic residues" evidence="3">
    <location>
        <begin position="420"/>
        <end position="431"/>
    </location>
</feature>
<evidence type="ECO:0000256" key="3">
    <source>
        <dbReference type="SAM" id="MobiDB-lite"/>
    </source>
</evidence>
<feature type="domain" description="PAP-associated" evidence="4">
    <location>
        <begin position="1435"/>
        <end position="1488"/>
    </location>
</feature>
<feature type="region of interest" description="Disordered" evidence="3">
    <location>
        <begin position="978"/>
        <end position="999"/>
    </location>
</feature>
<dbReference type="PANTHER" id="PTHR23092">
    <property type="entry name" value="POLY(A) RNA POLYMERASE"/>
    <property type="match status" value="1"/>
</dbReference>
<feature type="region of interest" description="Disordered" evidence="3">
    <location>
        <begin position="1018"/>
        <end position="1075"/>
    </location>
</feature>
<evidence type="ECO:0000259" key="4">
    <source>
        <dbReference type="Pfam" id="PF03828"/>
    </source>
</evidence>